<dbReference type="NCBIfam" id="TIGR00711">
    <property type="entry name" value="efflux_EmrB"/>
    <property type="match status" value="1"/>
</dbReference>
<keyword evidence="10" id="KW-1185">Reference proteome</keyword>
<feature type="domain" description="Major facilitator superfamily (MFS) profile" evidence="8">
    <location>
        <begin position="6"/>
        <end position="444"/>
    </location>
</feature>
<dbReference type="AlphaFoldDB" id="S2KHF4"/>
<reference evidence="9 10" key="1">
    <citation type="journal article" date="2013" name="Genome Announc.">
        <title>Draft genome sequence of the moderately halophilic gammaproteobacterium Halomonas anticariensis FP35.</title>
        <authorList>
            <person name="Tahrioui A."/>
            <person name="Quesada E."/>
            <person name="Llamas I."/>
        </authorList>
    </citation>
    <scope>NUCLEOTIDE SEQUENCE [LARGE SCALE GENOMIC DNA]</scope>
    <source>
        <strain evidence="10">DSM 16096 / CECT 5854 / LMG 22089 / FP35</strain>
    </source>
</reference>
<dbReference type="PANTHER" id="PTHR42718:SF46">
    <property type="entry name" value="BLR6921 PROTEIN"/>
    <property type="match status" value="1"/>
</dbReference>
<evidence type="ECO:0000259" key="8">
    <source>
        <dbReference type="PROSITE" id="PS50850"/>
    </source>
</evidence>
<organism evidence="9 10">
    <name type="scientific">Litchfieldella anticariensis (strain DSM 16096 / CECT 5854 / CIP 108499 / LMG 22089 / FP35)</name>
    <name type="common">Halomonas anticariensis</name>
    <dbReference type="NCBI Taxonomy" id="1121939"/>
    <lineage>
        <taxon>Bacteria</taxon>
        <taxon>Pseudomonadati</taxon>
        <taxon>Pseudomonadota</taxon>
        <taxon>Gammaproteobacteria</taxon>
        <taxon>Oceanospirillales</taxon>
        <taxon>Halomonadaceae</taxon>
        <taxon>Litchfieldella</taxon>
    </lineage>
</organism>
<evidence type="ECO:0000313" key="9">
    <source>
        <dbReference type="EMBL" id="EPC01552.1"/>
    </source>
</evidence>
<dbReference type="InterPro" id="IPR011701">
    <property type="entry name" value="MFS"/>
</dbReference>
<evidence type="ECO:0000256" key="5">
    <source>
        <dbReference type="ARBA" id="ARBA00022989"/>
    </source>
</evidence>
<feature type="transmembrane region" description="Helical" evidence="7">
    <location>
        <begin position="160"/>
        <end position="179"/>
    </location>
</feature>
<keyword evidence="6 7" id="KW-0472">Membrane</keyword>
<dbReference type="InterPro" id="IPR020846">
    <property type="entry name" value="MFS_dom"/>
</dbReference>
<feature type="transmembrane region" description="Helical" evidence="7">
    <location>
        <begin position="295"/>
        <end position="312"/>
    </location>
</feature>
<evidence type="ECO:0000256" key="3">
    <source>
        <dbReference type="ARBA" id="ARBA00022475"/>
    </source>
</evidence>
<feature type="transmembrane region" description="Helical" evidence="7">
    <location>
        <begin position="191"/>
        <end position="210"/>
    </location>
</feature>
<accession>S2KHF4</accession>
<dbReference type="PROSITE" id="PS50850">
    <property type="entry name" value="MFS"/>
    <property type="match status" value="1"/>
</dbReference>
<dbReference type="Proteomes" id="UP000014463">
    <property type="component" value="Unassembled WGS sequence"/>
</dbReference>
<comment type="caution">
    <text evidence="9">The sequence shown here is derived from an EMBL/GenBank/DDBJ whole genome shotgun (WGS) entry which is preliminary data.</text>
</comment>
<dbReference type="SUPFAM" id="SSF103473">
    <property type="entry name" value="MFS general substrate transporter"/>
    <property type="match status" value="1"/>
</dbReference>
<sequence length="464" mass="48061">MQIWKIAAVSGTGAFMAMLDSTVANLALESVRADFDSTLSLVQWVATGYLLALAVSLPATGWLGNRYGYGRVWASALAAFVVGSILCALAPGPLTLIGARFLQGLAGGLMVPAGQAVLGSTANPKQLGRLMGTLGLVIALGPAIGPAMGGLLLELGSWRWLFWINVPIGIAALIASRGLVPAGSTDTERPLDRKGFALLAIGLPLLLYGATEIGAAGATAVTVLSVIAGAVLAALFVLNALHTSTPLIDLRLLKRKTFAAATATAGLTGANMYGGLLLLPLYLQLPLGQDTTETGVMLLVMGLGSALALPVSGMLTDRFSAGPVIMMGASLLVITSIPFLLPTAPSDALLGLILFSRGVGVALAQMPAMAAAYASVTSNEMGDATTLVNIVQRIGGAIGAVCMVIMLTQDSSDNFSAYTWAFATLAIISSLPLILTVFLWQRPRHFHRYAPESRADRATDDETW</sequence>
<proteinExistence type="predicted"/>
<feature type="transmembrane region" description="Helical" evidence="7">
    <location>
        <begin position="130"/>
        <end position="148"/>
    </location>
</feature>
<dbReference type="Gene3D" id="1.20.1250.20">
    <property type="entry name" value="MFS general substrate transporter like domains"/>
    <property type="match status" value="2"/>
</dbReference>
<gene>
    <name evidence="9" type="ORF">L861_16910</name>
</gene>
<dbReference type="eggNOG" id="COG0477">
    <property type="taxonomic scope" value="Bacteria"/>
</dbReference>
<feature type="transmembrane region" description="Helical" evidence="7">
    <location>
        <begin position="97"/>
        <end position="118"/>
    </location>
</feature>
<feature type="transmembrane region" description="Helical" evidence="7">
    <location>
        <begin position="41"/>
        <end position="60"/>
    </location>
</feature>
<keyword evidence="2" id="KW-0813">Transport</keyword>
<dbReference type="PATRIC" id="fig|1121939.11.peg.3019"/>
<dbReference type="PRINTS" id="PR01036">
    <property type="entry name" value="TCRTETB"/>
</dbReference>
<dbReference type="GO" id="GO:0005886">
    <property type="term" value="C:plasma membrane"/>
    <property type="evidence" value="ECO:0007669"/>
    <property type="project" value="UniProtKB-SubCell"/>
</dbReference>
<dbReference type="Pfam" id="PF07690">
    <property type="entry name" value="MFS_1"/>
    <property type="match status" value="1"/>
</dbReference>
<feature type="transmembrane region" description="Helical" evidence="7">
    <location>
        <begin position="72"/>
        <end position="91"/>
    </location>
</feature>
<evidence type="ECO:0000256" key="4">
    <source>
        <dbReference type="ARBA" id="ARBA00022692"/>
    </source>
</evidence>
<feature type="transmembrane region" description="Helical" evidence="7">
    <location>
        <begin position="420"/>
        <end position="440"/>
    </location>
</feature>
<feature type="transmembrane region" description="Helical" evidence="7">
    <location>
        <begin position="348"/>
        <end position="374"/>
    </location>
</feature>
<feature type="transmembrane region" description="Helical" evidence="7">
    <location>
        <begin position="216"/>
        <end position="238"/>
    </location>
</feature>
<keyword evidence="4 7" id="KW-0812">Transmembrane</keyword>
<evidence type="ECO:0000256" key="2">
    <source>
        <dbReference type="ARBA" id="ARBA00022448"/>
    </source>
</evidence>
<keyword evidence="3" id="KW-1003">Cell membrane</keyword>
<dbReference type="EMBL" id="ASTJ01000034">
    <property type="protein sequence ID" value="EPC01552.1"/>
    <property type="molecule type" value="Genomic_DNA"/>
</dbReference>
<evidence type="ECO:0000256" key="6">
    <source>
        <dbReference type="ARBA" id="ARBA00023136"/>
    </source>
</evidence>
<dbReference type="PANTHER" id="PTHR42718">
    <property type="entry name" value="MAJOR FACILITATOR SUPERFAMILY MULTIDRUG TRANSPORTER MFSC"/>
    <property type="match status" value="1"/>
</dbReference>
<feature type="transmembrane region" description="Helical" evidence="7">
    <location>
        <begin position="258"/>
        <end position="283"/>
    </location>
</feature>
<protein>
    <recommendedName>
        <fullName evidence="8">Major facilitator superfamily (MFS) profile domain-containing protein</fullName>
    </recommendedName>
</protein>
<dbReference type="STRING" id="1121939.L861_16910"/>
<name>S2KHF4_LITA3</name>
<feature type="transmembrane region" description="Helical" evidence="7">
    <location>
        <begin position="324"/>
        <end position="342"/>
    </location>
</feature>
<evidence type="ECO:0000256" key="1">
    <source>
        <dbReference type="ARBA" id="ARBA00004651"/>
    </source>
</evidence>
<dbReference type="GO" id="GO:0022857">
    <property type="term" value="F:transmembrane transporter activity"/>
    <property type="evidence" value="ECO:0007669"/>
    <property type="project" value="InterPro"/>
</dbReference>
<evidence type="ECO:0000313" key="10">
    <source>
        <dbReference type="Proteomes" id="UP000014463"/>
    </source>
</evidence>
<dbReference type="InterPro" id="IPR004638">
    <property type="entry name" value="EmrB-like"/>
</dbReference>
<evidence type="ECO:0000256" key="7">
    <source>
        <dbReference type="SAM" id="Phobius"/>
    </source>
</evidence>
<keyword evidence="5 7" id="KW-1133">Transmembrane helix</keyword>
<comment type="subcellular location">
    <subcellularLocation>
        <location evidence="1">Cell membrane</location>
        <topology evidence="1">Multi-pass membrane protein</topology>
    </subcellularLocation>
</comment>
<dbReference type="InterPro" id="IPR036259">
    <property type="entry name" value="MFS_trans_sf"/>
</dbReference>
<feature type="transmembrane region" description="Helical" evidence="7">
    <location>
        <begin position="386"/>
        <end position="408"/>
    </location>
</feature>